<evidence type="ECO:0000313" key="2">
    <source>
        <dbReference type="Proteomes" id="UP000639403"/>
    </source>
</evidence>
<name>A0A8H7PBI6_9APHY</name>
<accession>A0A8H7PBI6</accession>
<gene>
    <name evidence="1" type="ORF">IEO21_00554</name>
</gene>
<sequence length="174" mass="18469">MSDNFAISATPQAHAADIEFLVRRGMTKGYQIMSLLAPPLYSAFALSRYGRAQFSINRVLRATWVGGSIGIVGGGAFEYVRSAYSNPHKVRARRIQAAYDTGSIRADDHSTIGGILLAVLTPAVFWKRASVANLILGGAGIGSTIGLLAHHGRTVTGDPAPRVRIPENPVSGQP</sequence>
<dbReference type="EMBL" id="JADOXO010000003">
    <property type="protein sequence ID" value="KAF9821708.1"/>
    <property type="molecule type" value="Genomic_DNA"/>
</dbReference>
<dbReference type="AlphaFoldDB" id="A0A8H7PBI6"/>
<reference evidence="1" key="2">
    <citation type="journal article" name="Front. Microbiol.">
        <title>Degradative Capacity of Two Strains of Rhodonia placenta: From Phenotype to Genotype.</title>
        <authorList>
            <person name="Kolle M."/>
            <person name="Horta M.A.C."/>
            <person name="Nowrousian M."/>
            <person name="Ohm R.A."/>
            <person name="Benz J.P."/>
            <person name="Pilgard A."/>
        </authorList>
    </citation>
    <scope>NUCLEOTIDE SEQUENCE</scope>
    <source>
        <strain evidence="1">FPRL280</strain>
    </source>
</reference>
<evidence type="ECO:0000313" key="1">
    <source>
        <dbReference type="EMBL" id="KAF9821708.1"/>
    </source>
</evidence>
<dbReference type="Proteomes" id="UP000639403">
    <property type="component" value="Unassembled WGS sequence"/>
</dbReference>
<protein>
    <submittedName>
        <fullName evidence="1">Uncharacterized protein</fullName>
    </submittedName>
</protein>
<organism evidence="1 2">
    <name type="scientific">Rhodonia placenta</name>
    <dbReference type="NCBI Taxonomy" id="104341"/>
    <lineage>
        <taxon>Eukaryota</taxon>
        <taxon>Fungi</taxon>
        <taxon>Dikarya</taxon>
        <taxon>Basidiomycota</taxon>
        <taxon>Agaricomycotina</taxon>
        <taxon>Agaricomycetes</taxon>
        <taxon>Polyporales</taxon>
        <taxon>Adustoporiaceae</taxon>
        <taxon>Rhodonia</taxon>
    </lineage>
</organism>
<comment type="caution">
    <text evidence="1">The sequence shown here is derived from an EMBL/GenBank/DDBJ whole genome shotgun (WGS) entry which is preliminary data.</text>
</comment>
<proteinExistence type="predicted"/>
<reference evidence="1" key="1">
    <citation type="submission" date="2020-11" db="EMBL/GenBank/DDBJ databases">
        <authorList>
            <person name="Koelle M."/>
            <person name="Horta M.A.C."/>
            <person name="Nowrousian M."/>
            <person name="Ohm R.A."/>
            <person name="Benz P."/>
            <person name="Pilgard A."/>
        </authorList>
    </citation>
    <scope>NUCLEOTIDE SEQUENCE</scope>
    <source>
        <strain evidence="1">FPRL280</strain>
    </source>
</reference>